<feature type="chain" id="PRO_5026087728" description="Lipoprotein" evidence="2">
    <location>
        <begin position="25"/>
        <end position="143"/>
    </location>
</feature>
<protein>
    <recommendedName>
        <fullName evidence="5">Lipoprotein</fullName>
    </recommendedName>
</protein>
<feature type="signal peptide" evidence="2">
    <location>
        <begin position="1"/>
        <end position="24"/>
    </location>
</feature>
<proteinExistence type="predicted"/>
<feature type="region of interest" description="Disordered" evidence="1">
    <location>
        <begin position="120"/>
        <end position="143"/>
    </location>
</feature>
<evidence type="ECO:0000256" key="1">
    <source>
        <dbReference type="SAM" id="MobiDB-lite"/>
    </source>
</evidence>
<evidence type="ECO:0000256" key="2">
    <source>
        <dbReference type="SAM" id="SignalP"/>
    </source>
</evidence>
<dbReference type="Proteomes" id="UP000440694">
    <property type="component" value="Unassembled WGS sequence"/>
</dbReference>
<keyword evidence="4" id="KW-1185">Reference proteome</keyword>
<accession>A0A6I3KJD8</accession>
<comment type="caution">
    <text evidence="3">The sequence shown here is derived from an EMBL/GenBank/DDBJ whole genome shotgun (WGS) entry which is preliminary data.</text>
</comment>
<evidence type="ECO:0000313" key="4">
    <source>
        <dbReference type="Proteomes" id="UP000440694"/>
    </source>
</evidence>
<gene>
    <name evidence="3" type="ORF">GIW81_16020</name>
</gene>
<reference evidence="3 4" key="1">
    <citation type="submission" date="2019-11" db="EMBL/GenBank/DDBJ databases">
        <title>Identification of a novel strain.</title>
        <authorList>
            <person name="Xu Q."/>
            <person name="Wang G."/>
        </authorList>
    </citation>
    <scope>NUCLEOTIDE SEQUENCE [LARGE SCALE GENOMIC DNA]</scope>
    <source>
        <strain evidence="4">xq</strain>
    </source>
</reference>
<dbReference type="RefSeq" id="WP_154740337.1">
    <property type="nucleotide sequence ID" value="NZ_WMBQ01000002.1"/>
</dbReference>
<dbReference type="PROSITE" id="PS51257">
    <property type="entry name" value="PROKAR_LIPOPROTEIN"/>
    <property type="match status" value="1"/>
</dbReference>
<keyword evidence="2" id="KW-0732">Signal</keyword>
<sequence>MATSWRSLKTVYRAALLGALAISAGGCSTMNELSGAPRPGYQKDGTYVLSAQEQGLGCRELQARQVGLQEQLTALPAQAVKQMQELPTTVADAWGRLVGSADKGVPALAEYNEAKAESAAVNESLQRKGCGPSVETASIKRPQ</sequence>
<name>A0A6I3KJD8_9HYPH</name>
<evidence type="ECO:0000313" key="3">
    <source>
        <dbReference type="EMBL" id="MTD95845.1"/>
    </source>
</evidence>
<evidence type="ECO:0008006" key="5">
    <source>
        <dbReference type="Google" id="ProtNLM"/>
    </source>
</evidence>
<organism evidence="3 4">
    <name type="scientific">Hyphomicrobium album</name>
    <dbReference type="NCBI Taxonomy" id="2665159"/>
    <lineage>
        <taxon>Bacteria</taxon>
        <taxon>Pseudomonadati</taxon>
        <taxon>Pseudomonadota</taxon>
        <taxon>Alphaproteobacteria</taxon>
        <taxon>Hyphomicrobiales</taxon>
        <taxon>Hyphomicrobiaceae</taxon>
        <taxon>Hyphomicrobium</taxon>
    </lineage>
</organism>
<dbReference type="EMBL" id="WMBQ01000002">
    <property type="protein sequence ID" value="MTD95845.1"/>
    <property type="molecule type" value="Genomic_DNA"/>
</dbReference>
<dbReference type="AlphaFoldDB" id="A0A6I3KJD8"/>